<dbReference type="EMBL" id="BMMZ01000001">
    <property type="protein sequence ID" value="GGL49280.1"/>
    <property type="molecule type" value="Genomic_DNA"/>
</dbReference>
<dbReference type="RefSeq" id="WP_188893505.1">
    <property type="nucleotide sequence ID" value="NZ_BMMZ01000001.1"/>
</dbReference>
<evidence type="ECO:0000256" key="2">
    <source>
        <dbReference type="ARBA" id="ARBA00023125"/>
    </source>
</evidence>
<reference evidence="6" key="1">
    <citation type="journal article" date="2014" name="Int. J. Syst. Evol. Microbiol.">
        <title>Complete genome sequence of Corynebacterium casei LMG S-19264T (=DSM 44701T), isolated from a smear-ripened cheese.</title>
        <authorList>
            <consortium name="US DOE Joint Genome Institute (JGI-PGF)"/>
            <person name="Walter F."/>
            <person name="Albersmeier A."/>
            <person name="Kalinowski J."/>
            <person name="Ruckert C."/>
        </authorList>
    </citation>
    <scope>NUCLEOTIDE SEQUENCE</scope>
    <source>
        <strain evidence="6">CGMCC 4.7306</strain>
    </source>
</reference>
<organism evidence="6 7">
    <name type="scientific">Microlunatus endophyticus</name>
    <dbReference type="NCBI Taxonomy" id="1716077"/>
    <lineage>
        <taxon>Bacteria</taxon>
        <taxon>Bacillati</taxon>
        <taxon>Actinomycetota</taxon>
        <taxon>Actinomycetes</taxon>
        <taxon>Propionibacteriales</taxon>
        <taxon>Propionibacteriaceae</taxon>
        <taxon>Microlunatus</taxon>
    </lineage>
</organism>
<dbReference type="SMART" id="SM00354">
    <property type="entry name" value="HTH_LACI"/>
    <property type="match status" value="1"/>
</dbReference>
<dbReference type="PANTHER" id="PTHR30146">
    <property type="entry name" value="LACI-RELATED TRANSCRIPTIONAL REPRESSOR"/>
    <property type="match status" value="1"/>
</dbReference>
<proteinExistence type="predicted"/>
<dbReference type="SUPFAM" id="SSF53822">
    <property type="entry name" value="Periplasmic binding protein-like I"/>
    <property type="match status" value="1"/>
</dbReference>
<dbReference type="AlphaFoldDB" id="A0A917W133"/>
<dbReference type="InterPro" id="IPR000843">
    <property type="entry name" value="HTH_LacI"/>
</dbReference>
<keyword evidence="1" id="KW-0805">Transcription regulation</keyword>
<protein>
    <submittedName>
        <fullName evidence="6">LacI family transcriptional regulator</fullName>
    </submittedName>
</protein>
<dbReference type="GO" id="GO:0003700">
    <property type="term" value="F:DNA-binding transcription factor activity"/>
    <property type="evidence" value="ECO:0007669"/>
    <property type="project" value="TreeGrafter"/>
</dbReference>
<dbReference type="Proteomes" id="UP000613840">
    <property type="component" value="Unassembled WGS sequence"/>
</dbReference>
<dbReference type="PANTHER" id="PTHR30146:SF109">
    <property type="entry name" value="HTH-TYPE TRANSCRIPTIONAL REGULATOR GALS"/>
    <property type="match status" value="1"/>
</dbReference>
<dbReference type="InterPro" id="IPR001761">
    <property type="entry name" value="Peripla_BP/Lac1_sug-bd_dom"/>
</dbReference>
<accession>A0A917W133</accession>
<evidence type="ECO:0000259" key="5">
    <source>
        <dbReference type="PROSITE" id="PS50932"/>
    </source>
</evidence>
<dbReference type="Pfam" id="PF00532">
    <property type="entry name" value="Peripla_BP_1"/>
    <property type="match status" value="1"/>
</dbReference>
<dbReference type="CDD" id="cd01392">
    <property type="entry name" value="HTH_LacI"/>
    <property type="match status" value="1"/>
</dbReference>
<evidence type="ECO:0000256" key="1">
    <source>
        <dbReference type="ARBA" id="ARBA00023015"/>
    </source>
</evidence>
<feature type="region of interest" description="Disordered" evidence="4">
    <location>
        <begin position="316"/>
        <end position="355"/>
    </location>
</feature>
<reference evidence="6" key="2">
    <citation type="submission" date="2020-09" db="EMBL/GenBank/DDBJ databases">
        <authorList>
            <person name="Sun Q."/>
            <person name="Zhou Y."/>
        </authorList>
    </citation>
    <scope>NUCLEOTIDE SEQUENCE</scope>
    <source>
        <strain evidence="6">CGMCC 4.7306</strain>
    </source>
</reference>
<feature type="domain" description="HTH lacI-type" evidence="5">
    <location>
        <begin position="16"/>
        <end position="70"/>
    </location>
</feature>
<dbReference type="CDD" id="cd06267">
    <property type="entry name" value="PBP1_LacI_sugar_binding-like"/>
    <property type="match status" value="1"/>
</dbReference>
<comment type="caution">
    <text evidence="6">The sequence shown here is derived from an EMBL/GenBank/DDBJ whole genome shotgun (WGS) entry which is preliminary data.</text>
</comment>
<name>A0A917W133_9ACTN</name>
<evidence type="ECO:0000313" key="7">
    <source>
        <dbReference type="Proteomes" id="UP000613840"/>
    </source>
</evidence>
<dbReference type="GO" id="GO:0000976">
    <property type="term" value="F:transcription cis-regulatory region binding"/>
    <property type="evidence" value="ECO:0007669"/>
    <property type="project" value="TreeGrafter"/>
</dbReference>
<evidence type="ECO:0000313" key="6">
    <source>
        <dbReference type="EMBL" id="GGL49280.1"/>
    </source>
</evidence>
<evidence type="ECO:0000256" key="4">
    <source>
        <dbReference type="SAM" id="MobiDB-lite"/>
    </source>
</evidence>
<keyword evidence="3" id="KW-0804">Transcription</keyword>
<keyword evidence="7" id="KW-1185">Reference proteome</keyword>
<dbReference type="Gene3D" id="3.40.50.2300">
    <property type="match status" value="2"/>
</dbReference>
<dbReference type="InterPro" id="IPR010982">
    <property type="entry name" value="Lambda_DNA-bd_dom_sf"/>
</dbReference>
<gene>
    <name evidence="6" type="ORF">GCM10011575_04270</name>
</gene>
<dbReference type="InterPro" id="IPR028082">
    <property type="entry name" value="Peripla_BP_I"/>
</dbReference>
<dbReference type="PROSITE" id="PS00356">
    <property type="entry name" value="HTH_LACI_1"/>
    <property type="match status" value="1"/>
</dbReference>
<dbReference type="SUPFAM" id="SSF47413">
    <property type="entry name" value="lambda repressor-like DNA-binding domains"/>
    <property type="match status" value="1"/>
</dbReference>
<evidence type="ECO:0000256" key="3">
    <source>
        <dbReference type="ARBA" id="ARBA00023163"/>
    </source>
</evidence>
<keyword evidence="2" id="KW-0238">DNA-binding</keyword>
<dbReference type="Pfam" id="PF00356">
    <property type="entry name" value="LacI"/>
    <property type="match status" value="1"/>
</dbReference>
<sequence length="355" mass="38187">MSGSAGDNGSGPRSRPTMRDIAAQTGVSPMSVSRALRGDPGVSEATRAQVLAAVKAFGYQPNEFARQLRTGGPTHVIALVVGHLANPFYAQFAVGVERVAAQHGTRLMIMSTNNDLANERQVINDLRARQVDGVIIVPATPDHRHLAELGGPGSPVVFATTPPNGVEASSVIVDDFGGMRELCGRLLAAGHRRIGLLRLNRAMWTGSERFRGFAAAHAEQGVRFDERLITEHAGDSHWAMRETRRLLRLSDPPSAVIAANNLMTIGALRAVRDAGSDITLAGFDDIEVADLFQRSLTLVTFNADQLGERSAEVLFERQRPRTTGTGDGERRPSGPPVRDVLPTKLISYGEPLRAP</sequence>
<dbReference type="Gene3D" id="1.10.260.40">
    <property type="entry name" value="lambda repressor-like DNA-binding domains"/>
    <property type="match status" value="1"/>
</dbReference>
<dbReference type="PROSITE" id="PS50932">
    <property type="entry name" value="HTH_LACI_2"/>
    <property type="match status" value="1"/>
</dbReference>